<dbReference type="EMBL" id="GEGO01006438">
    <property type="protein sequence ID" value="JAR88966.1"/>
    <property type="molecule type" value="Transcribed_RNA"/>
</dbReference>
<dbReference type="InterPro" id="IPR027806">
    <property type="entry name" value="HARBI1_dom"/>
</dbReference>
<evidence type="ECO:0000259" key="3">
    <source>
        <dbReference type="Pfam" id="PF13359"/>
    </source>
</evidence>
<organism evidence="4">
    <name type="scientific">Ixodes ricinus</name>
    <name type="common">Common tick</name>
    <name type="synonym">Acarus ricinus</name>
    <dbReference type="NCBI Taxonomy" id="34613"/>
    <lineage>
        <taxon>Eukaryota</taxon>
        <taxon>Metazoa</taxon>
        <taxon>Ecdysozoa</taxon>
        <taxon>Arthropoda</taxon>
        <taxon>Chelicerata</taxon>
        <taxon>Arachnida</taxon>
        <taxon>Acari</taxon>
        <taxon>Parasitiformes</taxon>
        <taxon>Ixodida</taxon>
        <taxon>Ixodoidea</taxon>
        <taxon>Ixodidae</taxon>
        <taxon>Ixodinae</taxon>
        <taxon>Ixodes</taxon>
    </lineage>
</organism>
<sequence length="244" mass="27518">GKHVTICPPLGTGAMYRNYKGTFSIVLMALVDADLRFLYADVGRNGRMNDSGVWAATSLRAHIDRGSAGFPEPAQLPNSSKVAPFVIIDDEGFGLKPHLLRPFPAAELKDPETMFNYRLSRGCRIVENSFGILRNRFKVYGHPLRQKPHRAVKVVKTTVALHNFLRTKNSSRGRYTPPESLDVEDVLTETARGGTWRKDVNDKVVFLVQRIGGKPSTDAKAVRTVFKEYFWDEGQVSWQWKLLK</sequence>
<evidence type="ECO:0000256" key="1">
    <source>
        <dbReference type="ARBA" id="ARBA00001968"/>
    </source>
</evidence>
<dbReference type="Pfam" id="PF13359">
    <property type="entry name" value="DDE_Tnp_4"/>
    <property type="match status" value="1"/>
</dbReference>
<feature type="domain" description="DDE Tnp4" evidence="3">
    <location>
        <begin position="5"/>
        <end position="163"/>
    </location>
</feature>
<dbReference type="AlphaFoldDB" id="A0A147BDX8"/>
<accession>A0A147BDX8</accession>
<protein>
    <submittedName>
        <fullName evidence="4">Putative nuclease harbi1</fullName>
    </submittedName>
</protein>
<evidence type="ECO:0000256" key="2">
    <source>
        <dbReference type="ARBA" id="ARBA00022723"/>
    </source>
</evidence>
<evidence type="ECO:0000313" key="4">
    <source>
        <dbReference type="EMBL" id="JAR88966.1"/>
    </source>
</evidence>
<feature type="non-terminal residue" evidence="4">
    <location>
        <position position="1"/>
    </location>
</feature>
<keyword evidence="2" id="KW-0479">Metal-binding</keyword>
<comment type="cofactor">
    <cofactor evidence="1">
        <name>a divalent metal cation</name>
        <dbReference type="ChEBI" id="CHEBI:60240"/>
    </cofactor>
</comment>
<reference evidence="4" key="1">
    <citation type="journal article" date="2018" name="PLoS Negl. Trop. Dis.">
        <title>Sialome diversity of ticks revealed by RNAseq of single tick salivary glands.</title>
        <authorList>
            <person name="Perner J."/>
            <person name="Kropackova S."/>
            <person name="Kopacek P."/>
            <person name="Ribeiro J.M."/>
        </authorList>
    </citation>
    <scope>NUCLEOTIDE SEQUENCE</scope>
    <source>
        <strain evidence="4">Siblings of single egg batch collected in Ceske Budejovice</strain>
        <tissue evidence="4">Salivary glands</tissue>
    </source>
</reference>
<proteinExistence type="predicted"/>
<dbReference type="GO" id="GO:0046872">
    <property type="term" value="F:metal ion binding"/>
    <property type="evidence" value="ECO:0007669"/>
    <property type="project" value="UniProtKB-KW"/>
</dbReference>
<name>A0A147BDX8_IXORI</name>